<feature type="region of interest" description="Disordered" evidence="1">
    <location>
        <begin position="680"/>
        <end position="699"/>
    </location>
</feature>
<protein>
    <submittedName>
        <fullName evidence="3">Uncharacterized protein</fullName>
    </submittedName>
</protein>
<name>A0A3N4HW82_ASCIM</name>
<dbReference type="PANTHER" id="PTHR35041">
    <property type="entry name" value="MEDIATOR OF RNA POLYMERASE II TRANSCRIPTION SUBUNIT 1"/>
    <property type="match status" value="1"/>
</dbReference>
<gene>
    <name evidence="3" type="ORF">BJ508DRAFT_378890</name>
</gene>
<dbReference type="OrthoDB" id="5322539at2759"/>
<feature type="region of interest" description="Disordered" evidence="1">
    <location>
        <begin position="9"/>
        <end position="35"/>
    </location>
</feature>
<proteinExistence type="predicted"/>
<reference evidence="3 4" key="1">
    <citation type="journal article" date="2018" name="Nat. Ecol. Evol.">
        <title>Pezizomycetes genomes reveal the molecular basis of ectomycorrhizal truffle lifestyle.</title>
        <authorList>
            <person name="Murat C."/>
            <person name="Payen T."/>
            <person name="Noel B."/>
            <person name="Kuo A."/>
            <person name="Morin E."/>
            <person name="Chen J."/>
            <person name="Kohler A."/>
            <person name="Krizsan K."/>
            <person name="Balestrini R."/>
            <person name="Da Silva C."/>
            <person name="Montanini B."/>
            <person name="Hainaut M."/>
            <person name="Levati E."/>
            <person name="Barry K.W."/>
            <person name="Belfiori B."/>
            <person name="Cichocki N."/>
            <person name="Clum A."/>
            <person name="Dockter R.B."/>
            <person name="Fauchery L."/>
            <person name="Guy J."/>
            <person name="Iotti M."/>
            <person name="Le Tacon F."/>
            <person name="Lindquist E.A."/>
            <person name="Lipzen A."/>
            <person name="Malagnac F."/>
            <person name="Mello A."/>
            <person name="Molinier V."/>
            <person name="Miyauchi S."/>
            <person name="Poulain J."/>
            <person name="Riccioni C."/>
            <person name="Rubini A."/>
            <person name="Sitrit Y."/>
            <person name="Splivallo R."/>
            <person name="Traeger S."/>
            <person name="Wang M."/>
            <person name="Zifcakova L."/>
            <person name="Wipf D."/>
            <person name="Zambonelli A."/>
            <person name="Paolocci F."/>
            <person name="Nowrousian M."/>
            <person name="Ottonello S."/>
            <person name="Baldrian P."/>
            <person name="Spatafora J.W."/>
            <person name="Henrissat B."/>
            <person name="Nagy L.G."/>
            <person name="Aury J.M."/>
            <person name="Wincker P."/>
            <person name="Grigoriev I.V."/>
            <person name="Bonfante P."/>
            <person name="Martin F.M."/>
        </authorList>
    </citation>
    <scope>NUCLEOTIDE SEQUENCE [LARGE SCALE GENOMIC DNA]</scope>
    <source>
        <strain evidence="3 4">RN42</strain>
    </source>
</reference>
<keyword evidence="2" id="KW-1133">Transmembrane helix</keyword>
<feature type="transmembrane region" description="Helical" evidence="2">
    <location>
        <begin position="595"/>
        <end position="617"/>
    </location>
</feature>
<evidence type="ECO:0000256" key="1">
    <source>
        <dbReference type="SAM" id="MobiDB-lite"/>
    </source>
</evidence>
<feature type="transmembrane region" description="Helical" evidence="2">
    <location>
        <begin position="96"/>
        <end position="119"/>
    </location>
</feature>
<feature type="transmembrane region" description="Helical" evidence="2">
    <location>
        <begin position="157"/>
        <end position="177"/>
    </location>
</feature>
<evidence type="ECO:0000256" key="2">
    <source>
        <dbReference type="SAM" id="Phobius"/>
    </source>
</evidence>
<organism evidence="3 4">
    <name type="scientific">Ascobolus immersus RN42</name>
    <dbReference type="NCBI Taxonomy" id="1160509"/>
    <lineage>
        <taxon>Eukaryota</taxon>
        <taxon>Fungi</taxon>
        <taxon>Dikarya</taxon>
        <taxon>Ascomycota</taxon>
        <taxon>Pezizomycotina</taxon>
        <taxon>Pezizomycetes</taxon>
        <taxon>Pezizales</taxon>
        <taxon>Ascobolaceae</taxon>
        <taxon>Ascobolus</taxon>
    </lineage>
</organism>
<dbReference type="AlphaFoldDB" id="A0A3N4HW82"/>
<evidence type="ECO:0000313" key="4">
    <source>
        <dbReference type="Proteomes" id="UP000275078"/>
    </source>
</evidence>
<keyword evidence="4" id="KW-1185">Reference proteome</keyword>
<dbReference type="PANTHER" id="PTHR35041:SF6">
    <property type="entry name" value="FORMYLMETHIONINE DEFORMYLASE-LIKE PROTEIN-RELATED"/>
    <property type="match status" value="1"/>
</dbReference>
<keyword evidence="2" id="KW-0812">Transmembrane</keyword>
<feature type="transmembrane region" description="Helical" evidence="2">
    <location>
        <begin position="53"/>
        <end position="76"/>
    </location>
</feature>
<dbReference type="EMBL" id="ML119727">
    <property type="protein sequence ID" value="RPA77346.1"/>
    <property type="molecule type" value="Genomic_DNA"/>
</dbReference>
<accession>A0A3N4HW82</accession>
<evidence type="ECO:0000313" key="3">
    <source>
        <dbReference type="EMBL" id="RPA77346.1"/>
    </source>
</evidence>
<keyword evidence="2" id="KW-0472">Membrane</keyword>
<dbReference type="Proteomes" id="UP000275078">
    <property type="component" value="Unassembled WGS sequence"/>
</dbReference>
<sequence length="737" mass="81250">MLPPREIEIPQLADPEDADETMPKQSNGYSAVEGASSAGHESTKQLLFSKASLTIASCFLGACIATVLNYCLFSYLDGRRPDTSLSQRWASTIAVILANLIRSLLGISLGIAYIQLVWYRLRGRWMTARLVESLLALPYTPLNLFDRKAIFAAKLEWLFALFCIVLPIATTFPPAALSVSFSDVADLDPVVLEVPWLDLTYRRDDSVGATAEAALFIMDNKMVISDIKEHIRTLATNVLRSGEIAPWSNPAASLPNGRNNTYQVRFRGPRLQCDWETNSMEDLQTSAPPPPKIDGFPDFKELERLANFQYYWPYDDSTSTQFPLGNVAEDGEHAQPSFTVYFRNYHTLGRQFSGLTHPDNDLMPKGSDIFSIRCVVGSSYYTVHVTHGVGDRSFHLSYGFDDEQQFIPIINTTNYADPSKPDSHSDSGLSRWFVEGWLWNNRTNTFTAVATGNKEGGLGSVADSAVAPASANGTTQTFAEKFFDMQSVSVALAMADSLGGFISDFGSHAAGALPIAVPRKTIKTNILATKFAKVNESSHNVIELHLDITPAGLEQAFENITLSLLSLNKPGWTKATAVTLQPWSLIYSFSKERLLIPYTVVITVALLFNMIGLRALLRNEVSAKGNSFLQIVTTTSAGAFTALREKAAECSRGGEENFSKELLDLPLKFGPFLQPASHVVDERKHPAEDETENEADGMSRSESVAEAGFVWDAWGFGTKGEIDEVRYRHHRSTIVEA</sequence>
<dbReference type="STRING" id="1160509.A0A3N4HW82"/>